<dbReference type="PROSITE" id="PS00137">
    <property type="entry name" value="SUBTILASE_HIS"/>
    <property type="match status" value="1"/>
</dbReference>
<proteinExistence type="inferred from homology"/>
<dbReference type="InterPro" id="IPR050131">
    <property type="entry name" value="Peptidase_S8_subtilisin-like"/>
</dbReference>
<feature type="active site" description="Charge relay system" evidence="5">
    <location>
        <position position="190"/>
    </location>
</feature>
<evidence type="ECO:0000256" key="4">
    <source>
        <dbReference type="ARBA" id="ARBA00022825"/>
    </source>
</evidence>
<evidence type="ECO:0000313" key="9">
    <source>
        <dbReference type="Proteomes" id="UP000078316"/>
    </source>
</evidence>
<dbReference type="AlphaFoldDB" id="A0A179SK50"/>
<dbReference type="RefSeq" id="WP_053082554.1">
    <property type="nucleotide sequence ID" value="NZ_LWHQ01000007.1"/>
</dbReference>
<dbReference type="InterPro" id="IPR015500">
    <property type="entry name" value="Peptidase_S8_subtilisin-rel"/>
</dbReference>
<protein>
    <recommendedName>
        <fullName evidence="7">Peptidase S8/S53 domain-containing protein</fullName>
    </recommendedName>
</protein>
<gene>
    <name evidence="8" type="ORF">A5481_02955</name>
</gene>
<keyword evidence="4 5" id="KW-0720">Serine protease</keyword>
<evidence type="ECO:0000256" key="2">
    <source>
        <dbReference type="ARBA" id="ARBA00022670"/>
    </source>
</evidence>
<dbReference type="PROSITE" id="PS51892">
    <property type="entry name" value="SUBTILASE"/>
    <property type="match status" value="1"/>
</dbReference>
<organism evidence="8 9">
    <name type="scientific">Methylobacterium platani</name>
    <dbReference type="NCBI Taxonomy" id="427683"/>
    <lineage>
        <taxon>Bacteria</taxon>
        <taxon>Pseudomonadati</taxon>
        <taxon>Pseudomonadota</taxon>
        <taxon>Alphaproteobacteria</taxon>
        <taxon>Hyphomicrobiales</taxon>
        <taxon>Methylobacteriaceae</taxon>
        <taxon>Methylobacterium</taxon>
    </lineage>
</organism>
<dbReference type="PROSITE" id="PS00136">
    <property type="entry name" value="SUBTILASE_ASP"/>
    <property type="match status" value="1"/>
</dbReference>
<dbReference type="PRINTS" id="PR00723">
    <property type="entry name" value="SUBTILISIN"/>
</dbReference>
<dbReference type="InterPro" id="IPR023827">
    <property type="entry name" value="Peptidase_S8_Asp-AS"/>
</dbReference>
<comment type="caution">
    <text evidence="8">The sequence shown here is derived from an EMBL/GenBank/DDBJ whole genome shotgun (WGS) entry which is preliminary data.</text>
</comment>
<feature type="active site" description="Charge relay system" evidence="5">
    <location>
        <position position="151"/>
    </location>
</feature>
<dbReference type="InterPro" id="IPR022398">
    <property type="entry name" value="Peptidase_S8_His-AS"/>
</dbReference>
<evidence type="ECO:0000256" key="1">
    <source>
        <dbReference type="ARBA" id="ARBA00011073"/>
    </source>
</evidence>
<dbReference type="Pfam" id="PF00082">
    <property type="entry name" value="Peptidase_S8"/>
    <property type="match status" value="1"/>
</dbReference>
<dbReference type="GO" id="GO:0006508">
    <property type="term" value="P:proteolysis"/>
    <property type="evidence" value="ECO:0007669"/>
    <property type="project" value="UniProtKB-KW"/>
</dbReference>
<reference evidence="8 9" key="1">
    <citation type="submission" date="2016-04" db="EMBL/GenBank/DDBJ databases">
        <authorList>
            <person name="Evans L.H."/>
            <person name="Alamgir A."/>
            <person name="Owens N."/>
            <person name="Weber N.D."/>
            <person name="Virtaneva K."/>
            <person name="Barbian K."/>
            <person name="Babar A."/>
            <person name="Rosenke K."/>
        </authorList>
    </citation>
    <scope>NUCLEOTIDE SEQUENCE [LARGE SCALE GENOMIC DNA]</scope>
    <source>
        <strain evidence="8 9">PMB02</strain>
    </source>
</reference>
<evidence type="ECO:0000259" key="7">
    <source>
        <dbReference type="Pfam" id="PF00082"/>
    </source>
</evidence>
<sequence length="403" mass="43198">MALYIVRSKNDQSLGLSLGTRSIARPARESQIKQISDLRSNETPHREVADAVLDYNGTPVFGGAAQTPVTGLQFVEMPEEDGERMRRERPDLLVLRDQPIGLIEPARPVAAIGADEKLTAKDRWHLTMVGLPMRRKKTAMTGEGVTVAVLDTGIDEDHREIEGRISAAYQFDIATRQTRQLPKSIDTHGHGTHVAGLICGKSVGVAPGARVMNGILIPNGQGTLANFVMALEWAALQPEVQIVNISAGIRGWVDGMQSVLGDLLLVGVLPVVAIGNEGRNQTRSPGNYSQVVSVGAIDRNRRVSAFSSGGTMVTSDRQQYAVPDVVAPGEGVFSCVMGGGYEAWNGTSMATPIVSGLAALLIERYPNLTVADLQEELILSCDTLGLPSDRQGNGLVQARHQAR</sequence>
<dbReference type="PANTHER" id="PTHR43806:SF11">
    <property type="entry name" value="CEREVISIN-RELATED"/>
    <property type="match status" value="1"/>
</dbReference>
<comment type="similarity">
    <text evidence="1 5 6">Belongs to the peptidase S8 family.</text>
</comment>
<dbReference type="EMBL" id="LWHQ01000007">
    <property type="protein sequence ID" value="OAS26943.1"/>
    <property type="molecule type" value="Genomic_DNA"/>
</dbReference>
<feature type="domain" description="Peptidase S8/S53" evidence="7">
    <location>
        <begin position="142"/>
        <end position="394"/>
    </location>
</feature>
<evidence type="ECO:0000256" key="3">
    <source>
        <dbReference type="ARBA" id="ARBA00022801"/>
    </source>
</evidence>
<keyword evidence="2 5" id="KW-0645">Protease</keyword>
<dbReference type="OrthoDB" id="9816306at2"/>
<feature type="active site" description="Charge relay system" evidence="5">
    <location>
        <position position="348"/>
    </location>
</feature>
<dbReference type="PROSITE" id="PS00138">
    <property type="entry name" value="SUBTILASE_SER"/>
    <property type="match status" value="1"/>
</dbReference>
<evidence type="ECO:0000313" key="8">
    <source>
        <dbReference type="EMBL" id="OAS26943.1"/>
    </source>
</evidence>
<name>A0A179SK50_9HYPH</name>
<accession>A0A179SK50</accession>
<dbReference type="PANTHER" id="PTHR43806">
    <property type="entry name" value="PEPTIDASE S8"/>
    <property type="match status" value="1"/>
</dbReference>
<evidence type="ECO:0000256" key="6">
    <source>
        <dbReference type="RuleBase" id="RU003355"/>
    </source>
</evidence>
<evidence type="ECO:0000256" key="5">
    <source>
        <dbReference type="PROSITE-ProRule" id="PRU01240"/>
    </source>
</evidence>
<dbReference type="InterPro" id="IPR000209">
    <property type="entry name" value="Peptidase_S8/S53_dom"/>
</dbReference>
<dbReference type="InterPro" id="IPR036852">
    <property type="entry name" value="Peptidase_S8/S53_dom_sf"/>
</dbReference>
<dbReference type="SUPFAM" id="SSF52743">
    <property type="entry name" value="Subtilisin-like"/>
    <property type="match status" value="1"/>
</dbReference>
<dbReference type="Proteomes" id="UP000078316">
    <property type="component" value="Unassembled WGS sequence"/>
</dbReference>
<dbReference type="Gene3D" id="3.40.50.200">
    <property type="entry name" value="Peptidase S8/S53 domain"/>
    <property type="match status" value="1"/>
</dbReference>
<dbReference type="STRING" id="427683.A5481_02955"/>
<dbReference type="InterPro" id="IPR023828">
    <property type="entry name" value="Peptidase_S8_Ser-AS"/>
</dbReference>
<dbReference type="GO" id="GO:0004252">
    <property type="term" value="F:serine-type endopeptidase activity"/>
    <property type="evidence" value="ECO:0007669"/>
    <property type="project" value="UniProtKB-UniRule"/>
</dbReference>
<keyword evidence="3 5" id="KW-0378">Hydrolase</keyword>